<dbReference type="EnsemblPlants" id="Pp3c6_21020V3.1">
    <property type="protein sequence ID" value="Pp3c6_21020V3.1"/>
    <property type="gene ID" value="Pp3c6_21020"/>
</dbReference>
<accession>A0A2K1KGL1</accession>
<keyword evidence="4" id="KW-1185">Reference proteome</keyword>
<organism evidence="2">
    <name type="scientific">Physcomitrium patens</name>
    <name type="common">Spreading-leaved earth moss</name>
    <name type="synonym">Physcomitrella patens</name>
    <dbReference type="NCBI Taxonomy" id="3218"/>
    <lineage>
        <taxon>Eukaryota</taxon>
        <taxon>Viridiplantae</taxon>
        <taxon>Streptophyta</taxon>
        <taxon>Embryophyta</taxon>
        <taxon>Bryophyta</taxon>
        <taxon>Bryophytina</taxon>
        <taxon>Bryopsida</taxon>
        <taxon>Funariidae</taxon>
        <taxon>Funariales</taxon>
        <taxon>Funariaceae</taxon>
        <taxon>Physcomitrium</taxon>
    </lineage>
</organism>
<dbReference type="GeneID" id="112283160"/>
<dbReference type="EMBL" id="ABEU02000006">
    <property type="protein sequence ID" value="PNR52899.1"/>
    <property type="molecule type" value="Genomic_DNA"/>
</dbReference>
<dbReference type="AlphaFoldDB" id="A0A2K1KGL1"/>
<evidence type="ECO:0000313" key="2">
    <source>
        <dbReference type="EMBL" id="PNR52899.1"/>
    </source>
</evidence>
<evidence type="ECO:0000256" key="1">
    <source>
        <dbReference type="SAM" id="MobiDB-lite"/>
    </source>
</evidence>
<reference evidence="2 4" key="2">
    <citation type="journal article" date="2018" name="Plant J.">
        <title>The Physcomitrella patens chromosome-scale assembly reveals moss genome structure and evolution.</title>
        <authorList>
            <person name="Lang D."/>
            <person name="Ullrich K.K."/>
            <person name="Murat F."/>
            <person name="Fuchs J."/>
            <person name="Jenkins J."/>
            <person name="Haas F.B."/>
            <person name="Piednoel M."/>
            <person name="Gundlach H."/>
            <person name="Van Bel M."/>
            <person name="Meyberg R."/>
            <person name="Vives C."/>
            <person name="Morata J."/>
            <person name="Symeonidi A."/>
            <person name="Hiss M."/>
            <person name="Muchero W."/>
            <person name="Kamisugi Y."/>
            <person name="Saleh O."/>
            <person name="Blanc G."/>
            <person name="Decker E.L."/>
            <person name="van Gessel N."/>
            <person name="Grimwood J."/>
            <person name="Hayes R.D."/>
            <person name="Graham S.W."/>
            <person name="Gunter L.E."/>
            <person name="McDaniel S.F."/>
            <person name="Hoernstein S.N.W."/>
            <person name="Larsson A."/>
            <person name="Li F.W."/>
            <person name="Perroud P.F."/>
            <person name="Phillips J."/>
            <person name="Ranjan P."/>
            <person name="Rokshar D.S."/>
            <person name="Rothfels C.J."/>
            <person name="Schneider L."/>
            <person name="Shu S."/>
            <person name="Stevenson D.W."/>
            <person name="Thummler F."/>
            <person name="Tillich M."/>
            <person name="Villarreal Aguilar J.C."/>
            <person name="Widiez T."/>
            <person name="Wong G.K."/>
            <person name="Wymore A."/>
            <person name="Zhang Y."/>
            <person name="Zimmer A.D."/>
            <person name="Quatrano R.S."/>
            <person name="Mayer K.F.X."/>
            <person name="Goodstein D."/>
            <person name="Casacuberta J.M."/>
            <person name="Vandepoele K."/>
            <person name="Reski R."/>
            <person name="Cuming A.C."/>
            <person name="Tuskan G.A."/>
            <person name="Maumus F."/>
            <person name="Salse J."/>
            <person name="Schmutz J."/>
            <person name="Rensing S.A."/>
        </authorList>
    </citation>
    <scope>NUCLEOTIDE SEQUENCE [LARGE SCALE GENOMIC DNA]</scope>
    <source>
        <strain evidence="3 4">cv. Gransden 2004</strain>
    </source>
</reference>
<dbReference type="Gramene" id="Pp3c6_21020V3.1">
    <property type="protein sequence ID" value="Pp3c6_21020V3.1"/>
    <property type="gene ID" value="Pp3c6_21020"/>
</dbReference>
<dbReference type="EnsemblPlants" id="Pp3c6_21020V3.2">
    <property type="protein sequence ID" value="Pp3c6_21020V3.2"/>
    <property type="gene ID" value="Pp3c6_21020"/>
</dbReference>
<feature type="region of interest" description="Disordered" evidence="1">
    <location>
        <begin position="1"/>
        <end position="23"/>
    </location>
</feature>
<evidence type="ECO:0000313" key="3">
    <source>
        <dbReference type="EnsemblPlants" id="Pp3c6_21020V3.1"/>
    </source>
</evidence>
<dbReference type="STRING" id="3218.A0A2K1KGL1"/>
<name>A0A2K1KGL1_PHYPA</name>
<reference evidence="3" key="3">
    <citation type="submission" date="2020-12" db="UniProtKB">
        <authorList>
            <consortium name="EnsemblPlants"/>
        </authorList>
    </citation>
    <scope>IDENTIFICATION</scope>
</reference>
<dbReference type="Gramene" id="Pp3c6_21020V3.2">
    <property type="protein sequence ID" value="Pp3c6_21020V3.2"/>
    <property type="gene ID" value="Pp3c6_21020"/>
</dbReference>
<dbReference type="SUPFAM" id="SSF58038">
    <property type="entry name" value="SNARE fusion complex"/>
    <property type="match status" value="1"/>
</dbReference>
<evidence type="ECO:0000313" key="4">
    <source>
        <dbReference type="Proteomes" id="UP000006727"/>
    </source>
</evidence>
<evidence type="ECO:0008006" key="5">
    <source>
        <dbReference type="Google" id="ProtNLM"/>
    </source>
</evidence>
<dbReference type="RefSeq" id="XP_024377302.1">
    <property type="nucleotide sequence ID" value="XM_024521534.2"/>
</dbReference>
<proteinExistence type="predicted"/>
<sequence length="76" mass="8758">MAWIDDSLGRRKNPGNRYNSNQVQLRVDPRDQLDEKISGLSGKVAQLKQVAQHIETETRFQSDILNQLISSYLKNM</sequence>
<reference evidence="2 4" key="1">
    <citation type="journal article" date="2008" name="Science">
        <title>The Physcomitrella genome reveals evolutionary insights into the conquest of land by plants.</title>
        <authorList>
            <person name="Rensing S."/>
            <person name="Lang D."/>
            <person name="Zimmer A."/>
            <person name="Terry A."/>
            <person name="Salamov A."/>
            <person name="Shapiro H."/>
            <person name="Nishiyama T."/>
            <person name="Perroud P.-F."/>
            <person name="Lindquist E."/>
            <person name="Kamisugi Y."/>
            <person name="Tanahashi T."/>
            <person name="Sakakibara K."/>
            <person name="Fujita T."/>
            <person name="Oishi K."/>
            <person name="Shin-I T."/>
            <person name="Kuroki Y."/>
            <person name="Toyoda A."/>
            <person name="Suzuki Y."/>
            <person name="Hashimoto A."/>
            <person name="Yamaguchi K."/>
            <person name="Sugano A."/>
            <person name="Kohara Y."/>
            <person name="Fujiyama A."/>
            <person name="Anterola A."/>
            <person name="Aoki S."/>
            <person name="Ashton N."/>
            <person name="Barbazuk W.B."/>
            <person name="Barker E."/>
            <person name="Bennetzen J."/>
            <person name="Bezanilla M."/>
            <person name="Blankenship R."/>
            <person name="Cho S.H."/>
            <person name="Dutcher S."/>
            <person name="Estelle M."/>
            <person name="Fawcett J.A."/>
            <person name="Gundlach H."/>
            <person name="Hanada K."/>
            <person name="Heyl A."/>
            <person name="Hicks K.A."/>
            <person name="Hugh J."/>
            <person name="Lohr M."/>
            <person name="Mayer K."/>
            <person name="Melkozernov A."/>
            <person name="Murata T."/>
            <person name="Nelson D."/>
            <person name="Pils B."/>
            <person name="Prigge M."/>
            <person name="Reiss B."/>
            <person name="Renner T."/>
            <person name="Rombauts S."/>
            <person name="Rushton P."/>
            <person name="Sanderfoot A."/>
            <person name="Schween G."/>
            <person name="Shiu S.-H."/>
            <person name="Stueber K."/>
            <person name="Theodoulou F.L."/>
            <person name="Tu H."/>
            <person name="Van de Peer Y."/>
            <person name="Verrier P.J."/>
            <person name="Waters E."/>
            <person name="Wood A."/>
            <person name="Yang L."/>
            <person name="Cove D."/>
            <person name="Cuming A."/>
            <person name="Hasebe M."/>
            <person name="Lucas S."/>
            <person name="Mishler D.B."/>
            <person name="Reski R."/>
            <person name="Grigoriev I."/>
            <person name="Quatrano R.S."/>
            <person name="Boore J.L."/>
        </authorList>
    </citation>
    <scope>NUCLEOTIDE SEQUENCE [LARGE SCALE GENOMIC DNA]</scope>
    <source>
        <strain evidence="3 4">cv. Gransden 2004</strain>
    </source>
</reference>
<protein>
    <recommendedName>
        <fullName evidence="5">t-SNARE coiled-coil homology domain-containing protein</fullName>
    </recommendedName>
</protein>
<gene>
    <name evidence="3" type="primary">LOC112283160</name>
    <name evidence="2" type="ORF">PHYPA_009274</name>
</gene>
<dbReference type="Proteomes" id="UP000006727">
    <property type="component" value="Chromosome 6"/>
</dbReference>